<dbReference type="AlphaFoldDB" id="A0A327YLQ7"/>
<comment type="caution">
    <text evidence="2">The sequence shown here is derived from an EMBL/GenBank/DDBJ whole genome shotgun (WGS) entry which is preliminary data.</text>
</comment>
<reference evidence="2 3" key="1">
    <citation type="submission" date="2018-06" db="EMBL/GenBank/DDBJ databases">
        <title>Genomic Encyclopedia of Type Strains, Phase III (KMG-III): the genomes of soil and plant-associated and newly described type strains.</title>
        <authorList>
            <person name="Whitman W."/>
        </authorList>
    </citation>
    <scope>NUCLEOTIDE SEQUENCE [LARGE SCALE GENOMIC DNA]</scope>
    <source>
        <strain evidence="2 3">CGMCC 1.8979</strain>
    </source>
</reference>
<evidence type="ECO:0000313" key="2">
    <source>
        <dbReference type="EMBL" id="RAK21126.1"/>
    </source>
</evidence>
<keyword evidence="1" id="KW-0175">Coiled coil</keyword>
<proteinExistence type="predicted"/>
<dbReference type="EMBL" id="QLMH01000003">
    <property type="protein sequence ID" value="RAK21126.1"/>
    <property type="molecule type" value="Genomic_DNA"/>
</dbReference>
<dbReference type="OrthoDB" id="2184390at2"/>
<keyword evidence="3" id="KW-1185">Reference proteome</keyword>
<feature type="coiled-coil region" evidence="1">
    <location>
        <begin position="13"/>
        <end position="40"/>
    </location>
</feature>
<evidence type="ECO:0000313" key="3">
    <source>
        <dbReference type="Proteomes" id="UP000248555"/>
    </source>
</evidence>
<dbReference type="Proteomes" id="UP000248555">
    <property type="component" value="Unassembled WGS sequence"/>
</dbReference>
<gene>
    <name evidence="2" type="ORF">B0I26_10378</name>
</gene>
<accession>A0A327YLQ7</accession>
<organism evidence="2 3">
    <name type="scientific">Paranoxybacillus vitaminiphilus</name>
    <dbReference type="NCBI Taxonomy" id="581036"/>
    <lineage>
        <taxon>Bacteria</taxon>
        <taxon>Bacillati</taxon>
        <taxon>Bacillota</taxon>
        <taxon>Bacilli</taxon>
        <taxon>Bacillales</taxon>
        <taxon>Anoxybacillaceae</taxon>
        <taxon>Paranoxybacillus</taxon>
    </lineage>
</organism>
<evidence type="ECO:0000256" key="1">
    <source>
        <dbReference type="SAM" id="Coils"/>
    </source>
</evidence>
<sequence>MKLSEKQIETISKIAAQAVLEHLEKERQKQEKEKRDRRLRNTKLLLRNYRNFKRHCESIPQELKNLDEHLQLDEWGKEELAIESIKRSKERTMAMVKFIDKMLAVYKVMCDLSEKEEDKRSYQTIYLLYISDKKFTAAEIATCHKTDIRTVYRDVERACKALSTLIFGVDSIRFYE</sequence>
<dbReference type="RefSeq" id="WP_111644395.1">
    <property type="nucleotide sequence ID" value="NZ_QLMH01000003.1"/>
</dbReference>
<name>A0A327YLQ7_9BACL</name>
<protein>
    <submittedName>
        <fullName evidence="2">Uncharacterized protein</fullName>
    </submittedName>
</protein>